<feature type="transmembrane region" description="Helical" evidence="5">
    <location>
        <begin position="167"/>
        <end position="185"/>
    </location>
</feature>
<sequence length="269" mass="28107">MAVDRRACALILGALVLHHTRPHVATLGLRASIANWPAQFASHLARPPRLEWRGSPDRNVDDLVLCTVRFSKRRAHPTHVGVLGAWIRLPMKDLSIAVILVTSTASFAAYQFRPTTAFKFFTPPHAGFARPASFVLAPFAQHSLMGLIFCVIAALSCGPELERRPGSAASALSLFVLCGMLAHAVGTRLFDDRGAASCSSNGARLGWLAALAARRPGMKLSMYGVEMNAWLAVALNAALAAGEGGGGGGTVAGLASAVALGAAAGHRLG</sequence>
<keyword evidence="3 5" id="KW-1133">Transmembrane helix</keyword>
<comment type="caution">
    <text evidence="7">The sequence shown here is derived from an EMBL/GenBank/DDBJ whole genome shotgun (WGS) entry which is preliminary data.</text>
</comment>
<gene>
    <name evidence="7" type="ORF">KFE25_010553</name>
</gene>
<dbReference type="SUPFAM" id="SSF144091">
    <property type="entry name" value="Rhomboid-like"/>
    <property type="match status" value="1"/>
</dbReference>
<keyword evidence="8" id="KW-1185">Reference proteome</keyword>
<protein>
    <recommendedName>
        <fullName evidence="6">Peptidase S54 rhomboid domain-containing protein</fullName>
    </recommendedName>
</protein>
<accession>A0A8J5X5B8</accession>
<dbReference type="Pfam" id="PF01694">
    <property type="entry name" value="Rhomboid"/>
    <property type="match status" value="1"/>
</dbReference>
<feature type="transmembrane region" description="Helical" evidence="5">
    <location>
        <begin position="133"/>
        <end position="155"/>
    </location>
</feature>
<evidence type="ECO:0000256" key="2">
    <source>
        <dbReference type="ARBA" id="ARBA00022692"/>
    </source>
</evidence>
<dbReference type="InterPro" id="IPR035952">
    <property type="entry name" value="Rhomboid-like_sf"/>
</dbReference>
<dbReference type="EMBL" id="JAGTXO010000026">
    <property type="protein sequence ID" value="KAG8461366.1"/>
    <property type="molecule type" value="Genomic_DNA"/>
</dbReference>
<dbReference type="Proteomes" id="UP000751190">
    <property type="component" value="Unassembled WGS sequence"/>
</dbReference>
<proteinExistence type="predicted"/>
<name>A0A8J5X5B8_DIALT</name>
<dbReference type="OrthoDB" id="10629666at2759"/>
<comment type="subcellular location">
    <subcellularLocation>
        <location evidence="1">Membrane</location>
        <topology evidence="1">Multi-pass membrane protein</topology>
    </subcellularLocation>
</comment>
<dbReference type="InterPro" id="IPR022764">
    <property type="entry name" value="Peptidase_S54_rhomboid_dom"/>
</dbReference>
<dbReference type="GO" id="GO:0016020">
    <property type="term" value="C:membrane"/>
    <property type="evidence" value="ECO:0007669"/>
    <property type="project" value="UniProtKB-SubCell"/>
</dbReference>
<feature type="domain" description="Peptidase S54 rhomboid" evidence="6">
    <location>
        <begin position="134"/>
        <end position="260"/>
    </location>
</feature>
<evidence type="ECO:0000256" key="1">
    <source>
        <dbReference type="ARBA" id="ARBA00004141"/>
    </source>
</evidence>
<dbReference type="Gene3D" id="1.20.1540.10">
    <property type="entry name" value="Rhomboid-like"/>
    <property type="match status" value="1"/>
</dbReference>
<dbReference type="AlphaFoldDB" id="A0A8J5X5B8"/>
<keyword evidence="4 5" id="KW-0472">Membrane</keyword>
<evidence type="ECO:0000256" key="5">
    <source>
        <dbReference type="SAM" id="Phobius"/>
    </source>
</evidence>
<feature type="transmembrane region" description="Helical" evidence="5">
    <location>
        <begin position="94"/>
        <end position="112"/>
    </location>
</feature>
<evidence type="ECO:0000313" key="8">
    <source>
        <dbReference type="Proteomes" id="UP000751190"/>
    </source>
</evidence>
<evidence type="ECO:0000256" key="3">
    <source>
        <dbReference type="ARBA" id="ARBA00022989"/>
    </source>
</evidence>
<reference evidence="7" key="1">
    <citation type="submission" date="2021-05" db="EMBL/GenBank/DDBJ databases">
        <title>The genome of the haptophyte Pavlova lutheri (Diacronema luteri, Pavlovales) - a model for lipid biosynthesis in eukaryotic algae.</title>
        <authorList>
            <person name="Hulatt C.J."/>
            <person name="Posewitz M.C."/>
        </authorList>
    </citation>
    <scope>NUCLEOTIDE SEQUENCE</scope>
    <source>
        <strain evidence="7">NIVA-4/92</strain>
    </source>
</reference>
<evidence type="ECO:0000313" key="7">
    <source>
        <dbReference type="EMBL" id="KAG8461366.1"/>
    </source>
</evidence>
<evidence type="ECO:0000259" key="6">
    <source>
        <dbReference type="Pfam" id="PF01694"/>
    </source>
</evidence>
<keyword evidence="2 5" id="KW-0812">Transmembrane</keyword>
<organism evidence="7 8">
    <name type="scientific">Diacronema lutheri</name>
    <name type="common">Unicellular marine alga</name>
    <name type="synonym">Monochrysis lutheri</name>
    <dbReference type="NCBI Taxonomy" id="2081491"/>
    <lineage>
        <taxon>Eukaryota</taxon>
        <taxon>Haptista</taxon>
        <taxon>Haptophyta</taxon>
        <taxon>Pavlovophyceae</taxon>
        <taxon>Pavlovales</taxon>
        <taxon>Pavlovaceae</taxon>
        <taxon>Diacronema</taxon>
    </lineage>
</organism>
<evidence type="ECO:0000256" key="4">
    <source>
        <dbReference type="ARBA" id="ARBA00023136"/>
    </source>
</evidence>